<dbReference type="Proteomes" id="UP001162131">
    <property type="component" value="Unassembled WGS sequence"/>
</dbReference>
<evidence type="ECO:0000313" key="2">
    <source>
        <dbReference type="EMBL" id="CAG9325533.1"/>
    </source>
</evidence>
<evidence type="ECO:0000256" key="1">
    <source>
        <dbReference type="SAM" id="Phobius"/>
    </source>
</evidence>
<keyword evidence="1" id="KW-1133">Transmembrane helix</keyword>
<accession>A0AAU9JKC6</accession>
<dbReference type="EMBL" id="CAJZBQ010000038">
    <property type="protein sequence ID" value="CAG9325533.1"/>
    <property type="molecule type" value="Genomic_DNA"/>
</dbReference>
<proteinExistence type="predicted"/>
<reference evidence="2" key="1">
    <citation type="submission" date="2021-09" db="EMBL/GenBank/DDBJ databases">
        <authorList>
            <consortium name="AG Swart"/>
            <person name="Singh M."/>
            <person name="Singh A."/>
            <person name="Seah K."/>
            <person name="Emmerich C."/>
        </authorList>
    </citation>
    <scope>NUCLEOTIDE SEQUENCE</scope>
    <source>
        <strain evidence="2">ATCC30299</strain>
    </source>
</reference>
<sequence>MINVIKDYYKIDIFGPSTCALLISLNKNTFGYITSMNEKMIHYLKVPTYRNAEYKFIDFIPWPYNNYHLEYLRKFYNSCSTTFIPLPEKLFMQDYQGYLIECKMTATVTTSSDDAYVLLLLLPTKSSRQTVLLSENGIILTFSQMVPKLFNTGNKKIAKGELITDFLPQFWGWSTHEPHFLIFNGRMLVFYYNQVNFMSSTLHILTIFHDSEEIELIRKGYSFENIIEYSYRENDILKELELEKEKDYLKVDLKNTRANFDNEYNGSSSSSSSRMLLSSQRLIWNSASSANGKKMSKKFAKNSEKTLKIFKYVLIISIIAIILTYVAIIILVYLTVSHEVSLKTIKHLGDILFEISSYCTLVRTIDAGVADNLYNLSRDLSLFSQGINNLVHLKDSLLDDYDQWSYCSSSKIVIEETIPAWYFNARQPYLKTLNLYNMIDEFISHVIFI</sequence>
<comment type="caution">
    <text evidence="2">The sequence shown here is derived from an EMBL/GenBank/DDBJ whole genome shotgun (WGS) entry which is preliminary data.</text>
</comment>
<gene>
    <name evidence="2" type="ORF">BSTOLATCC_MIC38785</name>
</gene>
<keyword evidence="1" id="KW-0472">Membrane</keyword>
<evidence type="ECO:0000313" key="3">
    <source>
        <dbReference type="Proteomes" id="UP001162131"/>
    </source>
</evidence>
<keyword evidence="1" id="KW-0812">Transmembrane</keyword>
<organism evidence="2 3">
    <name type="scientific">Blepharisma stoltei</name>
    <dbReference type="NCBI Taxonomy" id="1481888"/>
    <lineage>
        <taxon>Eukaryota</taxon>
        <taxon>Sar</taxon>
        <taxon>Alveolata</taxon>
        <taxon>Ciliophora</taxon>
        <taxon>Postciliodesmatophora</taxon>
        <taxon>Heterotrichea</taxon>
        <taxon>Heterotrichida</taxon>
        <taxon>Blepharismidae</taxon>
        <taxon>Blepharisma</taxon>
    </lineage>
</organism>
<keyword evidence="3" id="KW-1185">Reference proteome</keyword>
<feature type="transmembrane region" description="Helical" evidence="1">
    <location>
        <begin position="312"/>
        <end position="336"/>
    </location>
</feature>
<dbReference type="AlphaFoldDB" id="A0AAU9JKC6"/>
<name>A0AAU9JKC6_9CILI</name>
<protein>
    <submittedName>
        <fullName evidence="2">Uncharacterized protein</fullName>
    </submittedName>
</protein>